<dbReference type="Proteomes" id="UP000198748">
    <property type="component" value="Unassembled WGS sequence"/>
</dbReference>
<dbReference type="GO" id="GO:0005178">
    <property type="term" value="F:integrin binding"/>
    <property type="evidence" value="ECO:0007669"/>
    <property type="project" value="TreeGrafter"/>
</dbReference>
<protein>
    <submittedName>
        <fullName evidence="5">Repeat domain-containing protein</fullName>
    </submittedName>
</protein>
<keyword evidence="2" id="KW-0677">Repeat</keyword>
<dbReference type="GO" id="GO:0007229">
    <property type="term" value="P:integrin-mediated signaling pathway"/>
    <property type="evidence" value="ECO:0007669"/>
    <property type="project" value="TreeGrafter"/>
</dbReference>
<dbReference type="InterPro" id="IPR013519">
    <property type="entry name" value="Int_alpha_beta-p"/>
</dbReference>
<dbReference type="PRINTS" id="PR01185">
    <property type="entry name" value="INTEGRINA"/>
</dbReference>
<dbReference type="InterPro" id="IPR028994">
    <property type="entry name" value="Integrin_alpha_N"/>
</dbReference>
<evidence type="ECO:0000256" key="1">
    <source>
        <dbReference type="ARBA" id="ARBA00022729"/>
    </source>
</evidence>
<dbReference type="GO" id="GO:0098609">
    <property type="term" value="P:cell-cell adhesion"/>
    <property type="evidence" value="ECO:0007669"/>
    <property type="project" value="TreeGrafter"/>
</dbReference>
<keyword evidence="6" id="KW-1185">Reference proteome</keyword>
<dbReference type="SMART" id="SM00191">
    <property type="entry name" value="Int_alpha"/>
    <property type="match status" value="2"/>
</dbReference>
<dbReference type="PANTHER" id="PTHR23220">
    <property type="entry name" value="INTEGRIN ALPHA"/>
    <property type="match status" value="1"/>
</dbReference>
<dbReference type="GO" id="GO:0007160">
    <property type="term" value="P:cell-matrix adhesion"/>
    <property type="evidence" value="ECO:0007669"/>
    <property type="project" value="TreeGrafter"/>
</dbReference>
<dbReference type="Gene3D" id="2.130.10.130">
    <property type="entry name" value="Integrin alpha, N-terminal"/>
    <property type="match status" value="1"/>
</dbReference>
<gene>
    <name evidence="5" type="ORF">SAMN04487996_13522</name>
</gene>
<accession>A0A1G8C1L2</accession>
<feature type="transmembrane region" description="Helical" evidence="4">
    <location>
        <begin position="6"/>
        <end position="25"/>
    </location>
</feature>
<keyword evidence="4" id="KW-0812">Transmembrane</keyword>
<dbReference type="GO" id="GO:0008305">
    <property type="term" value="C:integrin complex"/>
    <property type="evidence" value="ECO:0007669"/>
    <property type="project" value="InterPro"/>
</dbReference>
<reference evidence="6" key="1">
    <citation type="submission" date="2016-10" db="EMBL/GenBank/DDBJ databases">
        <authorList>
            <person name="Varghese N."/>
            <person name="Submissions S."/>
        </authorList>
    </citation>
    <scope>NUCLEOTIDE SEQUENCE [LARGE SCALE GENOMIC DNA]</scope>
    <source>
        <strain evidence="6">DSM 25329</strain>
    </source>
</reference>
<evidence type="ECO:0000313" key="6">
    <source>
        <dbReference type="Proteomes" id="UP000198748"/>
    </source>
</evidence>
<dbReference type="PROSITE" id="PS51470">
    <property type="entry name" value="FG_GAP"/>
    <property type="match status" value="2"/>
</dbReference>
<organism evidence="5 6">
    <name type="scientific">Dyadobacter soli</name>
    <dbReference type="NCBI Taxonomy" id="659014"/>
    <lineage>
        <taxon>Bacteria</taxon>
        <taxon>Pseudomonadati</taxon>
        <taxon>Bacteroidota</taxon>
        <taxon>Cytophagia</taxon>
        <taxon>Cytophagales</taxon>
        <taxon>Spirosomataceae</taxon>
        <taxon>Dyadobacter</taxon>
    </lineage>
</organism>
<dbReference type="STRING" id="659014.SAMN04487996_13522"/>
<evidence type="ECO:0000313" key="5">
    <source>
        <dbReference type="EMBL" id="SDH39239.1"/>
    </source>
</evidence>
<dbReference type="SUPFAM" id="SSF69318">
    <property type="entry name" value="Integrin alpha N-terminal domain"/>
    <property type="match status" value="1"/>
</dbReference>
<dbReference type="PANTHER" id="PTHR23220:SF122">
    <property type="entry name" value="INTEGRIN ALPHA-PS1"/>
    <property type="match status" value="1"/>
</dbReference>
<dbReference type="InterPro" id="IPR000413">
    <property type="entry name" value="Integrin_alpha"/>
</dbReference>
<name>A0A1G8C1L2_9BACT</name>
<evidence type="ECO:0000256" key="2">
    <source>
        <dbReference type="ARBA" id="ARBA00022737"/>
    </source>
</evidence>
<dbReference type="InterPro" id="IPR013517">
    <property type="entry name" value="FG-GAP"/>
</dbReference>
<sequence length="384" mass="42076">MKSRYLPILYVGMALAAFAALFYSIDRISRSLHRKPVKTQQTQALAGEMSEATLADIRSSLEKQEYHISYDEQQKKLQSPNRRNNIRAYYEPGKLTVQTRVDTTGEGFKMELVNEGVFADGKLLYTPEAHAKAAHHDNKVQISHNAFTEEFINNEEGVRQNFIIESAPEGTRELQVKMTAKGLKVEQGSGNELRFFSETNKGETRNELVYSDLKCWDANKQPLNASLAYVDNRIQISVDVANAAYPVTIDPIIANGTPQNANKILQIDQSYMHLGFSVSSAGDVDGDGYSDVIAGAPEYDKGQDNEGAAFVYRGHASGLTLTAVTLESNQVGAQVGYSVSTAGDFNGDGFSDVIVGIPYYDGGQVDQGAAKLYLGSANFSLPRQ</sequence>
<dbReference type="AlphaFoldDB" id="A0A1G8C1L2"/>
<dbReference type="GO" id="GO:0033627">
    <property type="term" value="P:cell adhesion mediated by integrin"/>
    <property type="evidence" value="ECO:0007669"/>
    <property type="project" value="TreeGrafter"/>
</dbReference>
<dbReference type="GO" id="GO:0009897">
    <property type="term" value="C:external side of plasma membrane"/>
    <property type="evidence" value="ECO:0007669"/>
    <property type="project" value="TreeGrafter"/>
</dbReference>
<keyword evidence="4" id="KW-1133">Transmembrane helix</keyword>
<keyword evidence="4" id="KW-0472">Membrane</keyword>
<evidence type="ECO:0000256" key="4">
    <source>
        <dbReference type="SAM" id="Phobius"/>
    </source>
</evidence>
<dbReference type="Pfam" id="PF01839">
    <property type="entry name" value="FG-GAP"/>
    <property type="match status" value="2"/>
</dbReference>
<keyword evidence="1" id="KW-0732">Signal</keyword>
<dbReference type="EMBL" id="FNAN01000035">
    <property type="protein sequence ID" value="SDH39239.1"/>
    <property type="molecule type" value="Genomic_DNA"/>
</dbReference>
<keyword evidence="3" id="KW-0325">Glycoprotein</keyword>
<evidence type="ECO:0000256" key="3">
    <source>
        <dbReference type="ARBA" id="ARBA00023180"/>
    </source>
</evidence>
<dbReference type="RefSeq" id="WP_229213000.1">
    <property type="nucleotide sequence ID" value="NZ_FNAN01000035.1"/>
</dbReference>
<proteinExistence type="predicted"/>